<dbReference type="InterPro" id="IPR004341">
    <property type="entry name" value="CAT_RNA-bd_dom"/>
</dbReference>
<accession>A0ABS6E000</accession>
<dbReference type="InterPro" id="IPR011608">
    <property type="entry name" value="PRD"/>
</dbReference>
<feature type="domain" description="PRD" evidence="1">
    <location>
        <begin position="174"/>
        <end position="280"/>
    </location>
</feature>
<dbReference type="Proteomes" id="UP001196301">
    <property type="component" value="Unassembled WGS sequence"/>
</dbReference>
<gene>
    <name evidence="2" type="ORF">KQI20_12960</name>
</gene>
<dbReference type="PROSITE" id="PS51372">
    <property type="entry name" value="PRD_2"/>
    <property type="match status" value="2"/>
</dbReference>
<name>A0ABS6E000_9FIRM</name>
<dbReference type="Pfam" id="PF03123">
    <property type="entry name" value="CAT_RBD"/>
    <property type="match status" value="1"/>
</dbReference>
<dbReference type="EMBL" id="JAHLOQ010000050">
    <property type="protein sequence ID" value="MBU5337354.1"/>
    <property type="molecule type" value="Genomic_DNA"/>
</dbReference>
<dbReference type="SMART" id="SM01061">
    <property type="entry name" value="CAT_RBD"/>
    <property type="match status" value="1"/>
</dbReference>
<evidence type="ECO:0000313" key="3">
    <source>
        <dbReference type="Proteomes" id="UP001196301"/>
    </source>
</evidence>
<keyword evidence="3" id="KW-1185">Reference proteome</keyword>
<proteinExistence type="predicted"/>
<evidence type="ECO:0000259" key="1">
    <source>
        <dbReference type="PROSITE" id="PS51372"/>
    </source>
</evidence>
<organism evidence="2 3">
    <name type="scientific">Intestinibacter bartlettii</name>
    <dbReference type="NCBI Taxonomy" id="261299"/>
    <lineage>
        <taxon>Bacteria</taxon>
        <taxon>Bacillati</taxon>
        <taxon>Bacillota</taxon>
        <taxon>Clostridia</taxon>
        <taxon>Peptostreptococcales</taxon>
        <taxon>Peptostreptococcaceae</taxon>
        <taxon>Intestinibacter</taxon>
    </lineage>
</organism>
<protein>
    <submittedName>
        <fullName evidence="2">PRD domain-containing protein</fullName>
    </submittedName>
</protein>
<dbReference type="NCBIfam" id="NF046042">
    <property type="entry name" value="LicT"/>
    <property type="match status" value="1"/>
</dbReference>
<dbReference type="PANTHER" id="PTHR30185:SF15">
    <property type="entry name" value="CRYPTIC BETA-GLUCOSIDE BGL OPERON ANTITERMINATOR"/>
    <property type="match status" value="1"/>
</dbReference>
<feature type="domain" description="PRD" evidence="1">
    <location>
        <begin position="68"/>
        <end position="173"/>
    </location>
</feature>
<sequence length="280" mass="33031">MLLYRVKKVINNNFISSIDQNGNQVIIRGLGIGFQKKPGEWIKSEKVEGVYRIEDKVTSNKLQELVSQVPKEYIDTSTEIIDNIKSKLDKKLNDNIYITLTDHLSFAIERKKLNQEYSNVLLWDIKRFYQQEYELGKESLAIIKKNHDVELSNDEAGFIALHIVNAELDTNMSSMIKITTFMQEVIEIVKDYYEMELDEDSLDFGRFITHLKYFSQRLFSNKPTEDTDFQLQRMIRDNYSRDYGCAEKIKEYIQQKYNLNLTGEEMMFLTIHLKRISTNK</sequence>
<comment type="caution">
    <text evidence="2">The sequence shown here is derived from an EMBL/GenBank/DDBJ whole genome shotgun (WGS) entry which is preliminary data.</text>
</comment>
<reference evidence="2 3" key="1">
    <citation type="submission" date="2021-06" db="EMBL/GenBank/DDBJ databases">
        <authorList>
            <person name="Sun Q."/>
            <person name="Li D."/>
        </authorList>
    </citation>
    <scope>NUCLEOTIDE SEQUENCE [LARGE SCALE GENOMIC DNA]</scope>
    <source>
        <strain evidence="2 3">N19</strain>
    </source>
</reference>
<evidence type="ECO:0000313" key="2">
    <source>
        <dbReference type="EMBL" id="MBU5337354.1"/>
    </source>
</evidence>
<dbReference type="InterPro" id="IPR050661">
    <property type="entry name" value="BglG_antiterminators"/>
</dbReference>
<dbReference type="PANTHER" id="PTHR30185">
    <property type="entry name" value="CRYPTIC BETA-GLUCOSIDE BGL OPERON ANTITERMINATOR"/>
    <property type="match status" value="1"/>
</dbReference>
<dbReference type="Pfam" id="PF00874">
    <property type="entry name" value="PRD"/>
    <property type="match status" value="2"/>
</dbReference>